<comment type="caution">
    <text evidence="1">The sequence shown here is derived from an EMBL/GenBank/DDBJ whole genome shotgun (WGS) entry which is preliminary data.</text>
</comment>
<dbReference type="RefSeq" id="WP_154515226.1">
    <property type="nucleotide sequence ID" value="NZ_VUNM01000008.1"/>
</dbReference>
<accession>A0A844FTQ0</accession>
<organism evidence="1 2">
    <name type="scientific">Sharpea porci</name>
    <dbReference type="NCBI Taxonomy" id="2652286"/>
    <lineage>
        <taxon>Bacteria</taxon>
        <taxon>Bacillati</taxon>
        <taxon>Bacillota</taxon>
        <taxon>Erysipelotrichia</taxon>
        <taxon>Erysipelotrichales</taxon>
        <taxon>Coprobacillaceae</taxon>
        <taxon>Sharpea</taxon>
    </lineage>
</organism>
<protein>
    <submittedName>
        <fullName evidence="1">Uncharacterized protein</fullName>
    </submittedName>
</protein>
<dbReference type="EMBL" id="VUNM01000008">
    <property type="protein sequence ID" value="MST89015.1"/>
    <property type="molecule type" value="Genomic_DNA"/>
</dbReference>
<name>A0A844FTQ0_9FIRM</name>
<evidence type="ECO:0000313" key="2">
    <source>
        <dbReference type="Proteomes" id="UP000442619"/>
    </source>
</evidence>
<keyword evidence="2" id="KW-1185">Reference proteome</keyword>
<gene>
    <name evidence="1" type="ORF">FYJ79_05430</name>
</gene>
<proteinExistence type="predicted"/>
<evidence type="ECO:0000313" key="1">
    <source>
        <dbReference type="EMBL" id="MST89015.1"/>
    </source>
</evidence>
<reference evidence="1 2" key="1">
    <citation type="submission" date="2019-08" db="EMBL/GenBank/DDBJ databases">
        <title>In-depth cultivation of the pig gut microbiome towards novel bacterial diversity and tailored functional studies.</title>
        <authorList>
            <person name="Wylensek D."/>
            <person name="Hitch T.C.A."/>
            <person name="Clavel T."/>
        </authorList>
    </citation>
    <scope>NUCLEOTIDE SEQUENCE [LARGE SCALE GENOMIC DNA]</scope>
    <source>
        <strain evidence="1 2">CA-Schmier-601-WT-3</strain>
    </source>
</reference>
<dbReference type="AlphaFoldDB" id="A0A844FTQ0"/>
<dbReference type="Proteomes" id="UP000442619">
    <property type="component" value="Unassembled WGS sequence"/>
</dbReference>
<sequence>MWMKDYVNLENSRVDYHDGNHKMKWLNIIASNFDNIYKGVCKRDLPLLLAEQEYRFNHGYTGRHFMEKIAKYIRKCMPMTNQAIGKALDRYNARFVLI</sequence>